<dbReference type="AlphaFoldDB" id="A0AAJ6VG42"/>
<evidence type="ECO:0000256" key="1">
    <source>
        <dbReference type="ARBA" id="ARBA00022729"/>
    </source>
</evidence>
<sequence length="131" mass="14029">MRSSLLFVVSFMIGLLLLSSHEVKGSATNQMSKCSKNDISVAQGPAGTLPGGISQYLVEITNTNPRVPIADIHLNFKDFSSAILVSPEIFRRIAMDDCLVNDGRALAPGAALSFRYANTKQHPLPVVSAPC</sequence>
<protein>
    <submittedName>
        <fullName evidence="4">Uncharacterized protein At1g05835-like</fullName>
    </submittedName>
</protein>
<keyword evidence="3" id="KW-1185">Reference proteome</keyword>
<evidence type="ECO:0000256" key="2">
    <source>
        <dbReference type="SAM" id="SignalP"/>
    </source>
</evidence>
<dbReference type="Pfam" id="PF24068">
    <property type="entry name" value="TPD1_C"/>
    <property type="match status" value="1"/>
</dbReference>
<evidence type="ECO:0000313" key="3">
    <source>
        <dbReference type="Proteomes" id="UP000694918"/>
    </source>
</evidence>
<dbReference type="RefSeq" id="XP_011046475.1">
    <property type="nucleotide sequence ID" value="XM_011048173.1"/>
</dbReference>
<reference evidence="4" key="1">
    <citation type="submission" date="2025-08" db="UniProtKB">
        <authorList>
            <consortium name="RefSeq"/>
        </authorList>
    </citation>
    <scope>IDENTIFICATION</scope>
</reference>
<dbReference type="KEGG" id="peu:105141078"/>
<keyword evidence="1 2" id="KW-0732">Signal</keyword>
<feature type="signal peptide" evidence="2">
    <location>
        <begin position="1"/>
        <end position="27"/>
    </location>
</feature>
<evidence type="ECO:0000313" key="4">
    <source>
        <dbReference type="RefSeq" id="XP_011046475.1"/>
    </source>
</evidence>
<dbReference type="GO" id="GO:0001709">
    <property type="term" value="P:cell fate determination"/>
    <property type="evidence" value="ECO:0007669"/>
    <property type="project" value="TreeGrafter"/>
</dbReference>
<gene>
    <name evidence="4" type="primary">LOC105141078</name>
</gene>
<dbReference type="PANTHER" id="PTHR33184:SF61">
    <property type="entry name" value="TPD1 PROTEIN HOMOLOG 1"/>
    <property type="match status" value="1"/>
</dbReference>
<accession>A0AAJ6VG42</accession>
<dbReference type="GeneID" id="105141078"/>
<dbReference type="InterPro" id="IPR040361">
    <property type="entry name" value="TPD1"/>
</dbReference>
<dbReference type="Proteomes" id="UP000694918">
    <property type="component" value="Unplaced"/>
</dbReference>
<organism evidence="3 4">
    <name type="scientific">Populus euphratica</name>
    <name type="common">Euphrates poplar</name>
    <dbReference type="NCBI Taxonomy" id="75702"/>
    <lineage>
        <taxon>Eukaryota</taxon>
        <taxon>Viridiplantae</taxon>
        <taxon>Streptophyta</taxon>
        <taxon>Embryophyta</taxon>
        <taxon>Tracheophyta</taxon>
        <taxon>Spermatophyta</taxon>
        <taxon>Magnoliopsida</taxon>
        <taxon>eudicotyledons</taxon>
        <taxon>Gunneridae</taxon>
        <taxon>Pentapetalae</taxon>
        <taxon>rosids</taxon>
        <taxon>fabids</taxon>
        <taxon>Malpighiales</taxon>
        <taxon>Salicaceae</taxon>
        <taxon>Saliceae</taxon>
        <taxon>Populus</taxon>
    </lineage>
</organism>
<name>A0AAJ6VG42_POPEU</name>
<feature type="chain" id="PRO_5042600500" evidence="2">
    <location>
        <begin position="28"/>
        <end position="131"/>
    </location>
</feature>
<proteinExistence type="predicted"/>
<dbReference type="PANTHER" id="PTHR33184">
    <property type="entry name" value="PROTEIN TAPETUM DETERMINANT 1-LIKE-RELATED"/>
    <property type="match status" value="1"/>
</dbReference>